<dbReference type="InterPro" id="IPR050902">
    <property type="entry name" value="ABC_Transporter_SBP"/>
</dbReference>
<accession>A0A5B8R6F7</accession>
<dbReference type="PROSITE" id="PS50983">
    <property type="entry name" value="FE_B12_PBP"/>
    <property type="match status" value="1"/>
</dbReference>
<feature type="domain" description="Fe/B12 periplasmic-binding" evidence="1">
    <location>
        <begin position="27"/>
        <end position="282"/>
    </location>
</feature>
<evidence type="ECO:0000259" key="1">
    <source>
        <dbReference type="PROSITE" id="PS50983"/>
    </source>
</evidence>
<name>A0A5B8R6F7_9ZZZZ</name>
<gene>
    <name evidence="2" type="primary">hmuT_1</name>
    <name evidence="2" type="ORF">KBTEX_00322</name>
</gene>
<dbReference type="AlphaFoldDB" id="A0A5B8R6F7"/>
<reference evidence="2" key="1">
    <citation type="submission" date="2019-06" db="EMBL/GenBank/DDBJ databases">
        <authorList>
            <person name="Murdoch R.W."/>
            <person name="Fathepure B."/>
        </authorList>
    </citation>
    <scope>NUCLEOTIDE SEQUENCE</scope>
</reference>
<dbReference type="PANTHER" id="PTHR30535:SF4">
    <property type="entry name" value="HEMIN-BINDING PERIPLASMIC PROTEIN HMUT"/>
    <property type="match status" value="1"/>
</dbReference>
<dbReference type="PANTHER" id="PTHR30535">
    <property type="entry name" value="VITAMIN B12-BINDING PROTEIN"/>
    <property type="match status" value="1"/>
</dbReference>
<dbReference type="SUPFAM" id="SSF53807">
    <property type="entry name" value="Helical backbone' metal receptor"/>
    <property type="match status" value="1"/>
</dbReference>
<evidence type="ECO:0000313" key="2">
    <source>
        <dbReference type="EMBL" id="QEA04021.1"/>
    </source>
</evidence>
<dbReference type="Pfam" id="PF01497">
    <property type="entry name" value="Peripla_BP_2"/>
    <property type="match status" value="1"/>
</dbReference>
<protein>
    <submittedName>
        <fullName evidence="2">Hemin-binding periplasmic protein HmuT</fullName>
    </submittedName>
</protein>
<proteinExistence type="predicted"/>
<dbReference type="Gene3D" id="3.40.50.1980">
    <property type="entry name" value="Nitrogenase molybdenum iron protein domain"/>
    <property type="match status" value="2"/>
</dbReference>
<dbReference type="InterPro" id="IPR002491">
    <property type="entry name" value="ABC_transptr_periplasmic_BD"/>
</dbReference>
<sequence length="287" mass="29508">MLVAAGVLAVLAVLAASGVRAADRPERVVAIGGAVTEIVHALDRMDALVAVDSTSTYPPEATTLPDVGYMRRLSAEPIIALAPDRVIAMADAGPPVVFEQLREAGIAVTRVPDRSSPGGVLEKVRVVAGALGVEGRGRRLVARLSADFAALRRRVADTRTRPTVLTLIAAGPGNLMAAGRGTSAEGIVRLAGGRGAVTAYSGFRPLSAEAVIAASPDWLLLTRRALDALEGREGVRAHPVLGATPAARQGRVVSMDALLLLGFGPRTPAAAGRLAERLHPASSGGDR</sequence>
<organism evidence="2">
    <name type="scientific">uncultured organism</name>
    <dbReference type="NCBI Taxonomy" id="155900"/>
    <lineage>
        <taxon>unclassified sequences</taxon>
        <taxon>environmental samples</taxon>
    </lineage>
</organism>
<dbReference type="EMBL" id="MN079078">
    <property type="protein sequence ID" value="QEA04021.1"/>
    <property type="molecule type" value="Genomic_DNA"/>
</dbReference>